<dbReference type="Proteomes" id="UP000284403">
    <property type="component" value="Unassembled WGS sequence"/>
</dbReference>
<dbReference type="RefSeq" id="XP_029223553.1">
    <property type="nucleotide sequence ID" value="XM_029376333.1"/>
</dbReference>
<feature type="region of interest" description="Disordered" evidence="1">
    <location>
        <begin position="177"/>
        <end position="242"/>
    </location>
</feature>
<feature type="compositionally biased region" description="Low complexity" evidence="1">
    <location>
        <begin position="177"/>
        <end position="186"/>
    </location>
</feature>
<organism evidence="2 3">
    <name type="scientific">Trypanosoma conorhini</name>
    <dbReference type="NCBI Taxonomy" id="83891"/>
    <lineage>
        <taxon>Eukaryota</taxon>
        <taxon>Discoba</taxon>
        <taxon>Euglenozoa</taxon>
        <taxon>Kinetoplastea</taxon>
        <taxon>Metakinetoplastina</taxon>
        <taxon>Trypanosomatida</taxon>
        <taxon>Trypanosomatidae</taxon>
        <taxon>Trypanosoma</taxon>
    </lineage>
</organism>
<feature type="compositionally biased region" description="Acidic residues" evidence="1">
    <location>
        <begin position="413"/>
        <end position="424"/>
    </location>
</feature>
<evidence type="ECO:0000256" key="1">
    <source>
        <dbReference type="SAM" id="MobiDB-lite"/>
    </source>
</evidence>
<keyword evidence="3" id="KW-1185">Reference proteome</keyword>
<feature type="compositionally biased region" description="Gly residues" evidence="1">
    <location>
        <begin position="187"/>
        <end position="198"/>
    </location>
</feature>
<feature type="region of interest" description="Disordered" evidence="1">
    <location>
        <begin position="1"/>
        <end position="23"/>
    </location>
</feature>
<comment type="caution">
    <text evidence="2">The sequence shown here is derived from an EMBL/GenBank/DDBJ whole genome shotgun (WGS) entry which is preliminary data.</text>
</comment>
<sequence>MSGVARPAAGVCRPAGEAPADAASPTSVLARGGLSFASVVFGGVGGAAAPGTLLADARGPAAVQDGASLPALFWWWRPPVPCGSGGRAGARPLQVESAVSAGADVSFLSRRRAGPVRRAAVVREVAGTNSARHGVVHPWATLRAPCTAAQVFLFHGEWHVLHHPEGVVRAAAEGRGGASPAAAQGRGVDGGAGAGAGAGAAWRPEGSRRRFVRRGMRRGGGGCHGEGGGSSGSSSGSSSGGDDVADAAVDYAEALLLPAVPARAASACVSVACGGRGEGGGTLHDDAGNGVNCGCADGGPTQRRASAGAARGGAAAPGAPAAAALPATLTAVGCGAFCLPRTVAEGEGASRVLARWGFGPVAGEHSARACGGAASRRLPLAAFTARLCVDVLPRRGSWWPLEPPPAGGGGDTTSDDDDDDDDDVCGVAPWQFDVPRGGTPHRVAAPMPRPLASTTMGIT</sequence>
<evidence type="ECO:0000313" key="3">
    <source>
        <dbReference type="Proteomes" id="UP000284403"/>
    </source>
</evidence>
<feature type="region of interest" description="Disordered" evidence="1">
    <location>
        <begin position="398"/>
        <end position="459"/>
    </location>
</feature>
<evidence type="ECO:0000313" key="2">
    <source>
        <dbReference type="EMBL" id="RNE97240.1"/>
    </source>
</evidence>
<protein>
    <submittedName>
        <fullName evidence="2">Uncharacterized protein</fullName>
    </submittedName>
</protein>
<reference evidence="2 3" key="1">
    <citation type="journal article" date="2018" name="BMC Genomics">
        <title>Genomic comparison of Trypanosoma conorhini and Trypanosoma rangeli to Trypanosoma cruzi strains of high and low virulence.</title>
        <authorList>
            <person name="Bradwell K.R."/>
            <person name="Koparde V.N."/>
            <person name="Matveyev A.V."/>
            <person name="Serrano M.G."/>
            <person name="Alves J.M."/>
            <person name="Parikh H."/>
            <person name="Huang B."/>
            <person name="Lee V."/>
            <person name="Espinosa-Alvarez O."/>
            <person name="Ortiz P.A."/>
            <person name="Costa-Martins A.G."/>
            <person name="Teixeira M.M."/>
            <person name="Buck G.A."/>
        </authorList>
    </citation>
    <scope>NUCLEOTIDE SEQUENCE [LARGE SCALE GENOMIC DNA]</scope>
    <source>
        <strain evidence="2 3">025E</strain>
    </source>
</reference>
<proteinExistence type="predicted"/>
<dbReference type="GeneID" id="40323127"/>
<feature type="compositionally biased region" description="Low complexity" evidence="1">
    <location>
        <begin position="232"/>
        <end position="242"/>
    </location>
</feature>
<accession>A0A422MVL8</accession>
<feature type="compositionally biased region" description="Gly residues" evidence="1">
    <location>
        <begin position="218"/>
        <end position="231"/>
    </location>
</feature>
<dbReference type="EMBL" id="MKKU01001159">
    <property type="protein sequence ID" value="RNE97240.1"/>
    <property type="molecule type" value="Genomic_DNA"/>
</dbReference>
<name>A0A422MVL8_9TRYP</name>
<gene>
    <name evidence="2" type="ORF">Tco025E_09516</name>
</gene>
<dbReference type="OrthoDB" id="242679at2759"/>
<dbReference type="AlphaFoldDB" id="A0A422MVL8"/>